<dbReference type="Pfam" id="PF02771">
    <property type="entry name" value="Acyl-CoA_dh_N"/>
    <property type="match status" value="1"/>
</dbReference>
<comment type="similarity">
    <text evidence="2">Belongs to the acyl-CoA dehydrogenase family.</text>
</comment>
<evidence type="ECO:0008006" key="9">
    <source>
        <dbReference type="Google" id="ProtNLM"/>
    </source>
</evidence>
<dbReference type="InterPro" id="IPR013786">
    <property type="entry name" value="AcylCoA_DH/ox_N"/>
</dbReference>
<keyword evidence="4" id="KW-0274">FAD</keyword>
<dbReference type="PANTHER" id="PTHR43884">
    <property type="entry name" value="ACYL-COA DEHYDROGENASE"/>
    <property type="match status" value="1"/>
</dbReference>
<feature type="domain" description="Acyl-CoA dehydrogenase/oxidase C-terminal" evidence="5">
    <location>
        <begin position="187"/>
        <end position="247"/>
    </location>
</feature>
<dbReference type="InterPro" id="IPR036250">
    <property type="entry name" value="AcylCo_DH-like_C"/>
</dbReference>
<name>X0XCA5_9ZZZZ</name>
<keyword evidence="3" id="KW-0285">Flavoprotein</keyword>
<comment type="caution">
    <text evidence="8">The sequence shown here is derived from an EMBL/GenBank/DDBJ whole genome shotgun (WGS) entry which is preliminary data.</text>
</comment>
<dbReference type="InterPro" id="IPR006091">
    <property type="entry name" value="Acyl-CoA_Oxase/DH_mid-dom"/>
</dbReference>
<dbReference type="InterPro" id="IPR046373">
    <property type="entry name" value="Acyl-CoA_Oxase/DH_mid-dom_sf"/>
</dbReference>
<dbReference type="EMBL" id="BARS01043594">
    <property type="protein sequence ID" value="GAG40824.1"/>
    <property type="molecule type" value="Genomic_DNA"/>
</dbReference>
<protein>
    <recommendedName>
        <fullName evidence="9">Acyl-CoA dehydrogenase/oxidase N-terminal domain-containing protein</fullName>
    </recommendedName>
</protein>
<evidence type="ECO:0000256" key="1">
    <source>
        <dbReference type="ARBA" id="ARBA00001974"/>
    </source>
</evidence>
<feature type="non-terminal residue" evidence="8">
    <location>
        <position position="1"/>
    </location>
</feature>
<dbReference type="AlphaFoldDB" id="X0XCA5"/>
<evidence type="ECO:0000313" key="8">
    <source>
        <dbReference type="EMBL" id="GAG40824.1"/>
    </source>
</evidence>
<evidence type="ECO:0000256" key="3">
    <source>
        <dbReference type="ARBA" id="ARBA00022630"/>
    </source>
</evidence>
<proteinExistence type="inferred from homology"/>
<dbReference type="Gene3D" id="1.10.540.10">
    <property type="entry name" value="Acyl-CoA dehydrogenase/oxidase, N-terminal domain"/>
    <property type="match status" value="1"/>
</dbReference>
<gene>
    <name evidence="8" type="ORF">S01H1_65972</name>
</gene>
<dbReference type="InterPro" id="IPR009075">
    <property type="entry name" value="AcylCo_DH/oxidase_C"/>
</dbReference>
<comment type="cofactor">
    <cofactor evidence="1">
        <name>FAD</name>
        <dbReference type="ChEBI" id="CHEBI:57692"/>
    </cofactor>
</comment>
<dbReference type="Pfam" id="PF02770">
    <property type="entry name" value="Acyl-CoA_dh_M"/>
    <property type="match status" value="1"/>
</dbReference>
<feature type="non-terminal residue" evidence="8">
    <location>
        <position position="250"/>
    </location>
</feature>
<sequence length="250" mass="26402">DLGNRGLFGLQIPESYGGLGLNHRDTVAILQQLSAIDVSLATLVFLHNTNGLRPILNFGSEEMKSQLLPGLAAGRQLAAFALSEPVAGSNIGAIQTKAIREAKSGWQLSGEKRWNGSSWAGVVTVIAREYDADGTSHGVSAFLVRQGTPGLKVGEESLTLGMRAIVQNSLQLDHVSADPASQLGTTGGGWKVVNDALSVGRLMTAAVCLGGTKRAAQLLFRYAGVREIASGKLIDHPHTRQRLAEITSQI</sequence>
<evidence type="ECO:0000256" key="2">
    <source>
        <dbReference type="ARBA" id="ARBA00009347"/>
    </source>
</evidence>
<dbReference type="InterPro" id="IPR009100">
    <property type="entry name" value="AcylCoA_DH/oxidase_NM_dom_sf"/>
</dbReference>
<dbReference type="CDD" id="cd00567">
    <property type="entry name" value="ACAD"/>
    <property type="match status" value="1"/>
</dbReference>
<dbReference type="InterPro" id="IPR037069">
    <property type="entry name" value="AcylCoA_DH/ox_N_sf"/>
</dbReference>
<dbReference type="PANTHER" id="PTHR43884:SF12">
    <property type="entry name" value="ISOVALERYL-COA DEHYDROGENASE, MITOCHONDRIAL-RELATED"/>
    <property type="match status" value="1"/>
</dbReference>
<evidence type="ECO:0000259" key="5">
    <source>
        <dbReference type="Pfam" id="PF00441"/>
    </source>
</evidence>
<dbReference type="GO" id="GO:0050660">
    <property type="term" value="F:flavin adenine dinucleotide binding"/>
    <property type="evidence" value="ECO:0007669"/>
    <property type="project" value="InterPro"/>
</dbReference>
<evidence type="ECO:0000259" key="6">
    <source>
        <dbReference type="Pfam" id="PF02770"/>
    </source>
</evidence>
<evidence type="ECO:0000256" key="4">
    <source>
        <dbReference type="ARBA" id="ARBA00022827"/>
    </source>
</evidence>
<reference evidence="8" key="1">
    <citation type="journal article" date="2014" name="Front. Microbiol.">
        <title>High frequency of phylogenetically diverse reductive dehalogenase-homologous genes in deep subseafloor sedimentary metagenomes.</title>
        <authorList>
            <person name="Kawai M."/>
            <person name="Futagami T."/>
            <person name="Toyoda A."/>
            <person name="Takaki Y."/>
            <person name="Nishi S."/>
            <person name="Hori S."/>
            <person name="Arai W."/>
            <person name="Tsubouchi T."/>
            <person name="Morono Y."/>
            <person name="Uchiyama I."/>
            <person name="Ito T."/>
            <person name="Fujiyama A."/>
            <person name="Inagaki F."/>
            <person name="Takami H."/>
        </authorList>
    </citation>
    <scope>NUCLEOTIDE SEQUENCE</scope>
    <source>
        <strain evidence="8">Expedition CK06-06</strain>
    </source>
</reference>
<dbReference type="GO" id="GO:0003995">
    <property type="term" value="F:acyl-CoA dehydrogenase activity"/>
    <property type="evidence" value="ECO:0007669"/>
    <property type="project" value="TreeGrafter"/>
</dbReference>
<dbReference type="SUPFAM" id="SSF56645">
    <property type="entry name" value="Acyl-CoA dehydrogenase NM domain-like"/>
    <property type="match status" value="1"/>
</dbReference>
<dbReference type="SUPFAM" id="SSF47203">
    <property type="entry name" value="Acyl-CoA dehydrogenase C-terminal domain-like"/>
    <property type="match status" value="1"/>
</dbReference>
<dbReference type="Gene3D" id="1.20.140.10">
    <property type="entry name" value="Butyryl-CoA Dehydrogenase, subunit A, domain 3"/>
    <property type="match status" value="1"/>
</dbReference>
<feature type="domain" description="Acyl-CoA oxidase/dehydrogenase middle" evidence="6">
    <location>
        <begin position="79"/>
        <end position="175"/>
    </location>
</feature>
<organism evidence="8">
    <name type="scientific">marine sediment metagenome</name>
    <dbReference type="NCBI Taxonomy" id="412755"/>
    <lineage>
        <taxon>unclassified sequences</taxon>
        <taxon>metagenomes</taxon>
        <taxon>ecological metagenomes</taxon>
    </lineage>
</organism>
<dbReference type="Pfam" id="PF00441">
    <property type="entry name" value="Acyl-CoA_dh_1"/>
    <property type="match status" value="1"/>
</dbReference>
<feature type="domain" description="Acyl-CoA dehydrogenase/oxidase N-terminal" evidence="7">
    <location>
        <begin position="2"/>
        <end position="74"/>
    </location>
</feature>
<evidence type="ECO:0000259" key="7">
    <source>
        <dbReference type="Pfam" id="PF02771"/>
    </source>
</evidence>
<accession>X0XCA5</accession>
<dbReference type="Gene3D" id="2.40.110.10">
    <property type="entry name" value="Butyryl-CoA Dehydrogenase, subunit A, domain 2"/>
    <property type="match status" value="1"/>
</dbReference>